<accession>A0A077L795</accession>
<dbReference type="HOGENOM" id="CLU_1720312_0_0_14"/>
<evidence type="ECO:0000313" key="2">
    <source>
        <dbReference type="EMBL" id="BAP39676.1"/>
    </source>
</evidence>
<protein>
    <submittedName>
        <fullName evidence="2">Uncharacterized protein</fullName>
    </submittedName>
</protein>
<keyword evidence="3" id="KW-1185">Reference proteome</keyword>
<gene>
    <name evidence="2" type="ORF">MCAN360_0583</name>
</gene>
<proteinExistence type="predicted"/>
<dbReference type="Proteomes" id="UP000031641">
    <property type="component" value="Chromosome"/>
</dbReference>
<reference evidence="3" key="1">
    <citation type="journal article" date="2014" name="Genome Announc.">
        <title>Complete Genome Sequence of Mycoplasma canadense Strain HAZ 360_1 from Bovine Mastitic Milk in Japan.</title>
        <authorList>
            <person name="Hata E."/>
        </authorList>
    </citation>
    <scope>NUCLEOTIDE SEQUENCE [LARGE SCALE GENOMIC DNA]</scope>
    <source>
        <strain evidence="3">HAZ360_1</strain>
    </source>
</reference>
<keyword evidence="1" id="KW-0812">Transmembrane</keyword>
<feature type="transmembrane region" description="Helical" evidence="1">
    <location>
        <begin position="12"/>
        <end position="31"/>
    </location>
</feature>
<dbReference type="AlphaFoldDB" id="A0A077L795"/>
<name>A0A077L795_9BACT</name>
<evidence type="ECO:0000256" key="1">
    <source>
        <dbReference type="SAM" id="Phobius"/>
    </source>
</evidence>
<feature type="transmembrane region" description="Helical" evidence="1">
    <location>
        <begin position="78"/>
        <end position="100"/>
    </location>
</feature>
<feature type="transmembrane region" description="Helical" evidence="1">
    <location>
        <begin position="120"/>
        <end position="145"/>
    </location>
</feature>
<feature type="transmembrane region" description="Helical" evidence="1">
    <location>
        <begin position="37"/>
        <end position="58"/>
    </location>
</feature>
<dbReference type="STRING" id="29554.MCAN360_0583"/>
<dbReference type="EMBL" id="AP014631">
    <property type="protein sequence ID" value="BAP39676.1"/>
    <property type="molecule type" value="Genomic_DNA"/>
</dbReference>
<organism evidence="2 3">
    <name type="scientific">Metamycoplasma canadense</name>
    <dbReference type="NCBI Taxonomy" id="29554"/>
    <lineage>
        <taxon>Bacteria</taxon>
        <taxon>Bacillati</taxon>
        <taxon>Mycoplasmatota</taxon>
        <taxon>Mycoplasmoidales</taxon>
        <taxon>Metamycoplasmataceae</taxon>
        <taxon>Metamycoplasma</taxon>
    </lineage>
</organism>
<evidence type="ECO:0000313" key="3">
    <source>
        <dbReference type="Proteomes" id="UP000031641"/>
    </source>
</evidence>
<sequence>MSMTKLTGKNFWIIYTTLNISLMLIFASLAFFDYSLILGFLVGMISFLLFLLLIKLALKMVKNSIETQEKKQYKIKLYTAFLIFLLLLFLNLGLLSLFIWVNSYYHHNYNNETNIAFFPFNVITITSPYLLLSIFSIIWGIYLLIKTKRKEDNG</sequence>
<keyword evidence="1" id="KW-0472">Membrane</keyword>
<keyword evidence="1" id="KW-1133">Transmembrane helix</keyword>
<dbReference type="KEGG" id="mcan:MCAN360_0583"/>